<evidence type="ECO:0000313" key="9">
    <source>
        <dbReference type="EMBL" id="CAD6509646.1"/>
    </source>
</evidence>
<proteinExistence type="inferred from homology"/>
<organism evidence="9 10">
    <name type="scientific">Candidatus Profftia tarda</name>
    <dbReference type="NCBI Taxonomy" id="1177216"/>
    <lineage>
        <taxon>Bacteria</taxon>
        <taxon>Pseudomonadati</taxon>
        <taxon>Pseudomonadota</taxon>
        <taxon>Gammaproteobacteria</taxon>
        <taxon>Enterobacterales</taxon>
        <taxon>Enterobacteriaceae</taxon>
        <taxon>Candidatus Profftia</taxon>
    </lineage>
</organism>
<dbReference type="InterPro" id="IPR033690">
    <property type="entry name" value="Adenylat_kinase_CS"/>
</dbReference>
<comment type="caution">
    <text evidence="5">Lacks conserved residue(s) required for the propagation of feature annotation.</text>
</comment>
<dbReference type="GO" id="GO:0005737">
    <property type="term" value="C:cytoplasm"/>
    <property type="evidence" value="ECO:0007669"/>
    <property type="project" value="UniProtKB-SubCell"/>
</dbReference>
<dbReference type="GO" id="GO:0004017">
    <property type="term" value="F:AMP kinase activity"/>
    <property type="evidence" value="ECO:0007669"/>
    <property type="project" value="UniProtKB-UniRule"/>
</dbReference>
<dbReference type="InterPro" id="IPR007862">
    <property type="entry name" value="Adenylate_kinase_lid-dom"/>
</dbReference>
<dbReference type="FunFam" id="3.40.50.300:FF:000106">
    <property type="entry name" value="Adenylate kinase mitochondrial"/>
    <property type="match status" value="1"/>
</dbReference>
<feature type="binding site" evidence="5">
    <location>
        <position position="223"/>
    </location>
    <ligand>
        <name>ATP</name>
        <dbReference type="ChEBI" id="CHEBI:30616"/>
    </ligand>
</feature>
<dbReference type="InterPro" id="IPR000850">
    <property type="entry name" value="Adenylat/UMP-CMP_kin"/>
</dbReference>
<dbReference type="InterPro" id="IPR006259">
    <property type="entry name" value="Adenyl_kin_sub"/>
</dbReference>
<dbReference type="Pfam" id="PF05191">
    <property type="entry name" value="ADK_lid"/>
    <property type="match status" value="1"/>
</dbReference>
<gene>
    <name evidence="5 9" type="primary">adk</name>
    <name evidence="9" type="ORF">PROFFT_A_02840</name>
</gene>
<comment type="similarity">
    <text evidence="5 6">Belongs to the adenylate kinase family.</text>
</comment>
<protein>
    <recommendedName>
        <fullName evidence="5 7">Adenylate kinase</fullName>
        <shortName evidence="5">AK</shortName>
        <ecNumber evidence="5 7">2.7.4.3</ecNumber>
    </recommendedName>
    <alternativeName>
        <fullName evidence="5">ATP-AMP transphosphorylase</fullName>
    </alternativeName>
    <alternativeName>
        <fullName evidence="5">ATP:AMP phosphotransferase</fullName>
    </alternativeName>
    <alternativeName>
        <fullName evidence="5">Adenylate monophosphate kinase</fullName>
    </alternativeName>
</protein>
<comment type="catalytic activity">
    <reaction evidence="5 7">
        <text>AMP + ATP = 2 ADP</text>
        <dbReference type="Rhea" id="RHEA:12973"/>
        <dbReference type="ChEBI" id="CHEBI:30616"/>
        <dbReference type="ChEBI" id="CHEBI:456215"/>
        <dbReference type="ChEBI" id="CHEBI:456216"/>
        <dbReference type="EC" id="2.7.4.3"/>
    </reaction>
</comment>
<comment type="subcellular location">
    <subcellularLocation>
        <location evidence="5 7">Cytoplasm</location>
    </subcellularLocation>
</comment>
<evidence type="ECO:0000313" key="10">
    <source>
        <dbReference type="Proteomes" id="UP000683585"/>
    </source>
</evidence>
<feature type="binding site" evidence="5">
    <location>
        <position position="54"/>
    </location>
    <ligand>
        <name>AMP</name>
        <dbReference type="ChEBI" id="CHEBI:456215"/>
    </ligand>
</feature>
<keyword evidence="3 5" id="KW-0547">Nucleotide-binding</keyword>
<dbReference type="PANTHER" id="PTHR23359">
    <property type="entry name" value="NUCLEOTIDE KINASE"/>
    <property type="match status" value="1"/>
</dbReference>
<feature type="binding site" evidence="5">
    <location>
        <position position="146"/>
    </location>
    <ligand>
        <name>ATP</name>
        <dbReference type="ChEBI" id="CHEBI:30616"/>
    </ligand>
</feature>
<keyword evidence="10" id="KW-1185">Reference proteome</keyword>
<feature type="binding site" evidence="5">
    <location>
        <position position="190"/>
    </location>
    <ligand>
        <name>AMP</name>
        <dbReference type="ChEBI" id="CHEBI:456215"/>
    </ligand>
</feature>
<feature type="binding site" evidence="5">
    <location>
        <position position="59"/>
    </location>
    <ligand>
        <name>AMP</name>
        <dbReference type="ChEBI" id="CHEBI:456215"/>
    </ligand>
</feature>
<feature type="binding site" evidence="5">
    <location>
        <begin position="33"/>
        <end position="38"/>
    </location>
    <ligand>
        <name>ATP</name>
        <dbReference type="ChEBI" id="CHEBI:30616"/>
    </ligand>
</feature>
<feature type="binding site" evidence="5">
    <location>
        <position position="179"/>
    </location>
    <ligand>
        <name>AMP</name>
        <dbReference type="ChEBI" id="CHEBI:456215"/>
    </ligand>
</feature>
<comment type="function">
    <text evidence="5">Catalyzes the reversible transfer of the terminal phosphate group between ATP and AMP. Plays an important role in cellular energy homeostasis and in adenine nucleotide metabolism.</text>
</comment>
<feature type="region of interest" description="NMP" evidence="5">
    <location>
        <begin position="53"/>
        <end position="82"/>
    </location>
</feature>
<feature type="binding site" evidence="5">
    <location>
        <position position="115"/>
    </location>
    <ligand>
        <name>AMP</name>
        <dbReference type="ChEBI" id="CHEBI:456215"/>
    </ligand>
</feature>
<feature type="region of interest" description="LID" evidence="5">
    <location>
        <begin position="145"/>
        <end position="182"/>
    </location>
</feature>
<evidence type="ECO:0000256" key="6">
    <source>
        <dbReference type="RuleBase" id="RU003330"/>
    </source>
</evidence>
<dbReference type="NCBIfam" id="TIGR01351">
    <property type="entry name" value="adk"/>
    <property type="match status" value="1"/>
</dbReference>
<dbReference type="EMBL" id="LR890047">
    <property type="protein sequence ID" value="CAD6509646.1"/>
    <property type="molecule type" value="Genomic_DNA"/>
</dbReference>
<dbReference type="EC" id="2.7.4.3" evidence="5 7"/>
<sequence length="237" mass="27099">MLGVKPIVFSVFEFYKITLEDSQMRIILLSPPGAGKGTQAQFIMKQYNIPQISTGNMLRSVIKDSIKLREEEKISMDAGILLNDDLVISLVKERIMKEDCKHGFLLDGFPRTIYQAESMKAEGIKIDLVLELHVPEELLLERLLGRRIHHSSGRVYHIKFNKPQIEGKDDVTGEALTIRQDDREEIVRNRLLEYNIQTAPLIQYYGREANQGNINYIKLDGTQSITVLHTHIKNVLG</sequence>
<accession>A0A8E4F033</accession>
<dbReference type="UniPathway" id="UPA00588">
    <property type="reaction ID" value="UER00649"/>
</dbReference>
<feature type="binding site" evidence="5">
    <location>
        <begin position="80"/>
        <end position="82"/>
    </location>
    <ligand>
        <name>AMP</name>
        <dbReference type="ChEBI" id="CHEBI:456215"/>
    </ligand>
</feature>
<dbReference type="Pfam" id="PF00406">
    <property type="entry name" value="ADK"/>
    <property type="match status" value="1"/>
</dbReference>
<feature type="binding site" evidence="5">
    <location>
        <begin position="155"/>
        <end position="156"/>
    </location>
    <ligand>
        <name>ATP</name>
        <dbReference type="ChEBI" id="CHEBI:30616"/>
    </ligand>
</feature>
<dbReference type="NCBIfam" id="NF001379">
    <property type="entry name" value="PRK00279.1-1"/>
    <property type="match status" value="1"/>
</dbReference>
<reference evidence="9" key="1">
    <citation type="submission" date="2020-10" db="EMBL/GenBank/DDBJ databases">
        <authorList>
            <person name="Szabo G."/>
        </authorList>
    </citation>
    <scope>NUCLEOTIDE SEQUENCE</scope>
    <source>
        <strain evidence="9">PROFFT</strain>
    </source>
</reference>
<dbReference type="PROSITE" id="PS00113">
    <property type="entry name" value="ADENYLATE_KINASE"/>
    <property type="match status" value="1"/>
</dbReference>
<evidence type="ECO:0000259" key="8">
    <source>
        <dbReference type="Pfam" id="PF05191"/>
    </source>
</evidence>
<dbReference type="SUPFAM" id="SSF52540">
    <property type="entry name" value="P-loop containing nucleoside triphosphate hydrolases"/>
    <property type="match status" value="1"/>
</dbReference>
<comment type="subunit">
    <text evidence="5 7">Monomer.</text>
</comment>
<keyword evidence="2 5" id="KW-0545">Nucleotide biosynthesis</keyword>
<evidence type="ECO:0000256" key="1">
    <source>
        <dbReference type="ARBA" id="ARBA00022679"/>
    </source>
</evidence>
<keyword evidence="5 7" id="KW-0067">ATP-binding</keyword>
<evidence type="ECO:0000256" key="7">
    <source>
        <dbReference type="RuleBase" id="RU003331"/>
    </source>
</evidence>
<comment type="domain">
    <text evidence="5">Consists of three domains, a large central CORE domain and two small peripheral domains, NMPbind and LID, which undergo movements during catalysis. The LID domain closes over the site of phosphoryl transfer upon ATP binding. Assembling and dissambling the active center during each catalytic cycle provides an effective means to prevent ATP hydrolysis.</text>
</comment>
<dbReference type="AlphaFoldDB" id="A0A8E4F033"/>
<evidence type="ECO:0000256" key="4">
    <source>
        <dbReference type="ARBA" id="ARBA00022777"/>
    </source>
</evidence>
<keyword evidence="4 5" id="KW-0418">Kinase</keyword>
<dbReference type="Proteomes" id="UP000683585">
    <property type="component" value="Chromosome"/>
</dbReference>
<dbReference type="GO" id="GO:0044209">
    <property type="term" value="P:AMP salvage"/>
    <property type="evidence" value="ECO:0007669"/>
    <property type="project" value="UniProtKB-UniRule"/>
</dbReference>
<comment type="pathway">
    <text evidence="5">Purine metabolism; AMP biosynthesis via salvage pathway; AMP from ADP: step 1/1.</text>
</comment>
<dbReference type="InterPro" id="IPR027417">
    <property type="entry name" value="P-loop_NTPase"/>
</dbReference>
<dbReference type="PRINTS" id="PR00094">
    <property type="entry name" value="ADENYLTKNASE"/>
</dbReference>
<feature type="binding site" evidence="5">
    <location>
        <begin position="108"/>
        <end position="111"/>
    </location>
    <ligand>
        <name>AMP</name>
        <dbReference type="ChEBI" id="CHEBI:456215"/>
    </ligand>
</feature>
<dbReference type="Gene3D" id="3.40.50.300">
    <property type="entry name" value="P-loop containing nucleotide triphosphate hydrolases"/>
    <property type="match status" value="1"/>
</dbReference>
<keyword evidence="1 5" id="KW-0808">Transferase</keyword>
<dbReference type="HAMAP" id="MF_00235">
    <property type="entry name" value="Adenylate_kinase_Adk"/>
    <property type="match status" value="1"/>
</dbReference>
<dbReference type="KEGG" id="ptf:PROFFT_A_02840"/>
<keyword evidence="5" id="KW-0963">Cytoplasm</keyword>
<evidence type="ECO:0000256" key="2">
    <source>
        <dbReference type="ARBA" id="ARBA00022727"/>
    </source>
</evidence>
<evidence type="ECO:0000256" key="5">
    <source>
        <dbReference type="HAMAP-Rule" id="MF_00235"/>
    </source>
</evidence>
<evidence type="ECO:0000256" key="3">
    <source>
        <dbReference type="ARBA" id="ARBA00022741"/>
    </source>
</evidence>
<dbReference type="GO" id="GO:0005524">
    <property type="term" value="F:ATP binding"/>
    <property type="evidence" value="ECO:0007669"/>
    <property type="project" value="UniProtKB-UniRule"/>
</dbReference>
<dbReference type="CDD" id="cd01428">
    <property type="entry name" value="ADK"/>
    <property type="match status" value="1"/>
</dbReference>
<name>A0A8E4F033_9ENTR</name>
<feature type="domain" description="Adenylate kinase active site lid" evidence="8">
    <location>
        <begin position="146"/>
        <end position="181"/>
    </location>
</feature>